<dbReference type="GO" id="GO:0009307">
    <property type="term" value="P:DNA restriction-modification system"/>
    <property type="evidence" value="ECO:0007669"/>
    <property type="project" value="UniProtKB-KW"/>
</dbReference>
<name>A0A7K1YBR0_9SPHI</name>
<dbReference type="InterPro" id="IPR044946">
    <property type="entry name" value="Restrct_endonuc_typeI_TRD_sf"/>
</dbReference>
<organism evidence="5 6">
    <name type="scientific">Hufsiella arboris</name>
    <dbReference type="NCBI Taxonomy" id="2695275"/>
    <lineage>
        <taxon>Bacteria</taxon>
        <taxon>Pseudomonadati</taxon>
        <taxon>Bacteroidota</taxon>
        <taxon>Sphingobacteriia</taxon>
        <taxon>Sphingobacteriales</taxon>
        <taxon>Sphingobacteriaceae</taxon>
        <taxon>Hufsiella</taxon>
    </lineage>
</organism>
<keyword evidence="6" id="KW-1185">Reference proteome</keyword>
<dbReference type="Pfam" id="PF01420">
    <property type="entry name" value="Methylase_S"/>
    <property type="match status" value="1"/>
</dbReference>
<dbReference type="Proteomes" id="UP000466586">
    <property type="component" value="Unassembled WGS sequence"/>
</dbReference>
<dbReference type="PANTHER" id="PTHR30408">
    <property type="entry name" value="TYPE-1 RESTRICTION ENZYME ECOKI SPECIFICITY PROTEIN"/>
    <property type="match status" value="1"/>
</dbReference>
<evidence type="ECO:0000256" key="3">
    <source>
        <dbReference type="ARBA" id="ARBA00023125"/>
    </source>
</evidence>
<protein>
    <recommendedName>
        <fullName evidence="4">Type I restriction modification DNA specificity domain-containing protein</fullName>
    </recommendedName>
</protein>
<dbReference type="InterPro" id="IPR000055">
    <property type="entry name" value="Restrct_endonuc_typeI_TRD"/>
</dbReference>
<comment type="similarity">
    <text evidence="1">Belongs to the type-I restriction system S methylase family.</text>
</comment>
<dbReference type="Gene3D" id="3.90.220.20">
    <property type="entry name" value="DNA methylase specificity domains"/>
    <property type="match status" value="1"/>
</dbReference>
<evidence type="ECO:0000313" key="6">
    <source>
        <dbReference type="Proteomes" id="UP000466586"/>
    </source>
</evidence>
<accession>A0A7K1YBR0</accession>
<dbReference type="SUPFAM" id="SSF116734">
    <property type="entry name" value="DNA methylase specificity domain"/>
    <property type="match status" value="1"/>
</dbReference>
<feature type="domain" description="Type I restriction modification DNA specificity" evidence="4">
    <location>
        <begin position="20"/>
        <end position="138"/>
    </location>
</feature>
<dbReference type="AlphaFoldDB" id="A0A7K1YBR0"/>
<comment type="caution">
    <text evidence="5">The sequence shown here is derived from an EMBL/GenBank/DDBJ whole genome shotgun (WGS) entry which is preliminary data.</text>
</comment>
<sequence>MNNVTREGRINLDKIAMIPSRNNIKKYTIKIDDVLFCNTNSEDLVGKSIVATKEIEKFCFSNHFTRLRANEEIITQKFLYLWLKFHFDIGLFERICTKWIGQAAVQIESLLKLQIILPSLTEQYYAGEYCKTIENNIDEVKVKISNSKALQKSLIKQIF</sequence>
<dbReference type="GO" id="GO:0003677">
    <property type="term" value="F:DNA binding"/>
    <property type="evidence" value="ECO:0007669"/>
    <property type="project" value="UniProtKB-KW"/>
</dbReference>
<gene>
    <name evidence="5" type="ORF">GS399_11105</name>
</gene>
<reference evidence="5 6" key="1">
    <citation type="submission" date="2019-11" db="EMBL/GenBank/DDBJ databases">
        <title>Pedobacter sp. HMF7647 Genome sequencing and assembly.</title>
        <authorList>
            <person name="Kang H."/>
            <person name="Kim H."/>
            <person name="Joh K."/>
        </authorList>
    </citation>
    <scope>NUCLEOTIDE SEQUENCE [LARGE SCALE GENOMIC DNA]</scope>
    <source>
        <strain evidence="5 6">HMF7647</strain>
    </source>
</reference>
<evidence type="ECO:0000313" key="5">
    <source>
        <dbReference type="EMBL" id="MXV51519.1"/>
    </source>
</evidence>
<dbReference type="RefSeq" id="WP_160844686.1">
    <property type="nucleotide sequence ID" value="NZ_WVHT01000004.1"/>
</dbReference>
<dbReference type="PANTHER" id="PTHR30408:SF12">
    <property type="entry name" value="TYPE I RESTRICTION ENZYME MJAVIII SPECIFICITY SUBUNIT"/>
    <property type="match status" value="1"/>
</dbReference>
<dbReference type="InterPro" id="IPR052021">
    <property type="entry name" value="Type-I_RS_S_subunit"/>
</dbReference>
<evidence type="ECO:0000259" key="4">
    <source>
        <dbReference type="Pfam" id="PF01420"/>
    </source>
</evidence>
<evidence type="ECO:0000256" key="1">
    <source>
        <dbReference type="ARBA" id="ARBA00010923"/>
    </source>
</evidence>
<evidence type="ECO:0000256" key="2">
    <source>
        <dbReference type="ARBA" id="ARBA00022747"/>
    </source>
</evidence>
<proteinExistence type="inferred from homology"/>
<keyword evidence="2" id="KW-0680">Restriction system</keyword>
<dbReference type="EMBL" id="WVHT01000004">
    <property type="protein sequence ID" value="MXV51519.1"/>
    <property type="molecule type" value="Genomic_DNA"/>
</dbReference>
<keyword evidence="3" id="KW-0238">DNA-binding</keyword>